<evidence type="ECO:0000313" key="1">
    <source>
        <dbReference type="EMBL" id="KAG8539182.1"/>
    </source>
</evidence>
<gene>
    <name evidence="1" type="ORF">GDO81_021268</name>
</gene>
<organism evidence="1 2">
    <name type="scientific">Engystomops pustulosus</name>
    <name type="common">Tungara frog</name>
    <name type="synonym">Physalaemus pustulosus</name>
    <dbReference type="NCBI Taxonomy" id="76066"/>
    <lineage>
        <taxon>Eukaryota</taxon>
        <taxon>Metazoa</taxon>
        <taxon>Chordata</taxon>
        <taxon>Craniata</taxon>
        <taxon>Vertebrata</taxon>
        <taxon>Euteleostomi</taxon>
        <taxon>Amphibia</taxon>
        <taxon>Batrachia</taxon>
        <taxon>Anura</taxon>
        <taxon>Neobatrachia</taxon>
        <taxon>Hyloidea</taxon>
        <taxon>Leptodactylidae</taxon>
        <taxon>Leiuperinae</taxon>
        <taxon>Engystomops</taxon>
    </lineage>
</organism>
<keyword evidence="2" id="KW-1185">Reference proteome</keyword>
<sequence>MSSNLASFSNFSLNGPLCSRINRRFSCRAVTSALSLSMVLRRSDFFFCVATPARAKVSRISSWSLFIALPASSYSRRCSAIREP</sequence>
<dbReference type="Proteomes" id="UP000824782">
    <property type="component" value="Unassembled WGS sequence"/>
</dbReference>
<reference evidence="1" key="1">
    <citation type="thesis" date="2020" institute="ProQuest LLC" country="789 East Eisenhower Parkway, Ann Arbor, MI, USA">
        <title>Comparative Genomics and Chromosome Evolution.</title>
        <authorList>
            <person name="Mudd A.B."/>
        </authorList>
    </citation>
    <scope>NUCLEOTIDE SEQUENCE</scope>
    <source>
        <strain evidence="1">237g6f4</strain>
        <tissue evidence="1">Blood</tissue>
    </source>
</reference>
<accession>A0AAV6YPV8</accession>
<comment type="caution">
    <text evidence="1">The sequence shown here is derived from an EMBL/GenBank/DDBJ whole genome shotgun (WGS) entry which is preliminary data.</text>
</comment>
<proteinExistence type="predicted"/>
<dbReference type="EMBL" id="WNYA01015797">
    <property type="protein sequence ID" value="KAG8539182.1"/>
    <property type="molecule type" value="Genomic_DNA"/>
</dbReference>
<dbReference type="AlphaFoldDB" id="A0AAV6YPV8"/>
<protein>
    <submittedName>
        <fullName evidence="1">Uncharacterized protein</fullName>
    </submittedName>
</protein>
<name>A0AAV6YPV8_ENGPU</name>
<evidence type="ECO:0000313" key="2">
    <source>
        <dbReference type="Proteomes" id="UP000824782"/>
    </source>
</evidence>